<protein>
    <submittedName>
        <fullName evidence="6">4Fe-4S ferredoxin iron-sulfur binding domain protein</fullName>
    </submittedName>
</protein>
<name>B9K7A1_THENN</name>
<dbReference type="Pfam" id="PF12838">
    <property type="entry name" value="Fer4_7"/>
    <property type="match status" value="1"/>
</dbReference>
<evidence type="ECO:0000259" key="5">
    <source>
        <dbReference type="PROSITE" id="PS51379"/>
    </source>
</evidence>
<dbReference type="PANTHER" id="PTHR24960:SF83">
    <property type="entry name" value="4FE-4S FERREDOXIN-TYPE DOMAIN-CONTAINING PROTEIN"/>
    <property type="match status" value="1"/>
</dbReference>
<organism evidence="6 7">
    <name type="scientific">Thermotoga neapolitana (strain ATCC 49049 / DSM 4359 / NBRC 107923 / NS-E)</name>
    <dbReference type="NCBI Taxonomy" id="309803"/>
    <lineage>
        <taxon>Bacteria</taxon>
        <taxon>Thermotogati</taxon>
        <taxon>Thermotogota</taxon>
        <taxon>Thermotogae</taxon>
        <taxon>Thermotogales</taxon>
        <taxon>Thermotogaceae</taxon>
        <taxon>Thermotoga</taxon>
    </lineage>
</organism>
<dbReference type="eggNOG" id="COG2768">
    <property type="taxonomic scope" value="Bacteria"/>
</dbReference>
<evidence type="ECO:0000256" key="1">
    <source>
        <dbReference type="ARBA" id="ARBA00022485"/>
    </source>
</evidence>
<keyword evidence="3" id="KW-0408">Iron</keyword>
<dbReference type="GO" id="GO:0046872">
    <property type="term" value="F:metal ion binding"/>
    <property type="evidence" value="ECO:0007669"/>
    <property type="project" value="UniProtKB-KW"/>
</dbReference>
<feature type="domain" description="4Fe-4S ferredoxin-type" evidence="5">
    <location>
        <begin position="195"/>
        <end position="224"/>
    </location>
</feature>
<dbReference type="PROSITE" id="PS00198">
    <property type="entry name" value="4FE4S_FER_1"/>
    <property type="match status" value="1"/>
</dbReference>
<keyword evidence="7" id="KW-1185">Reference proteome</keyword>
<evidence type="ECO:0000256" key="3">
    <source>
        <dbReference type="ARBA" id="ARBA00023004"/>
    </source>
</evidence>
<evidence type="ECO:0000313" key="7">
    <source>
        <dbReference type="Proteomes" id="UP000000445"/>
    </source>
</evidence>
<dbReference type="HOGENOM" id="CLU_046240_0_0_0"/>
<dbReference type="InterPro" id="IPR017896">
    <property type="entry name" value="4Fe4S_Fe-S-bd"/>
</dbReference>
<dbReference type="Gene3D" id="3.30.70.20">
    <property type="match status" value="2"/>
</dbReference>
<evidence type="ECO:0000256" key="2">
    <source>
        <dbReference type="ARBA" id="ARBA00022723"/>
    </source>
</evidence>
<dbReference type="AlphaFoldDB" id="B9K7A1"/>
<keyword evidence="1" id="KW-0004">4Fe-4S</keyword>
<dbReference type="STRING" id="309803.CTN_0658"/>
<dbReference type="GO" id="GO:0051539">
    <property type="term" value="F:4 iron, 4 sulfur cluster binding"/>
    <property type="evidence" value="ECO:0007669"/>
    <property type="project" value="UniProtKB-KW"/>
</dbReference>
<dbReference type="InterPro" id="IPR007160">
    <property type="entry name" value="DUF362"/>
</dbReference>
<dbReference type="Pfam" id="PF04015">
    <property type="entry name" value="DUF362"/>
    <property type="match status" value="1"/>
</dbReference>
<gene>
    <name evidence="6" type="ordered locus">CTN_0658</name>
</gene>
<dbReference type="SUPFAM" id="SSF54862">
    <property type="entry name" value="4Fe-4S ferredoxins"/>
    <property type="match status" value="1"/>
</dbReference>
<dbReference type="KEGG" id="tna:CTN_0658"/>
<dbReference type="PROSITE" id="PS51379">
    <property type="entry name" value="4FE4S_FER_2"/>
    <property type="match status" value="2"/>
</dbReference>
<reference evidence="6 7" key="1">
    <citation type="journal article" date="2009" name="Biosci. Biotechnol. Biochem.">
        <title>WeGAS: a web-based microbial genome annotation system.</title>
        <authorList>
            <person name="Lee D."/>
            <person name="Seo H."/>
            <person name="Park C."/>
            <person name="Park K."/>
        </authorList>
    </citation>
    <scope>NUCLEOTIDE SEQUENCE [LARGE SCALE GENOMIC DNA]</scope>
    <source>
        <strain evidence="7">ATCC 49049 / DSM 4359 / NBRC 107923 / NS-E</strain>
    </source>
</reference>
<keyword evidence="4" id="KW-0411">Iron-sulfur</keyword>
<feature type="domain" description="4Fe-4S ferredoxin-type" evidence="5">
    <location>
        <begin position="225"/>
        <end position="252"/>
    </location>
</feature>
<dbReference type="InterPro" id="IPR050157">
    <property type="entry name" value="PSI_iron-sulfur_center"/>
</dbReference>
<dbReference type="PANTHER" id="PTHR24960">
    <property type="entry name" value="PHOTOSYSTEM I IRON-SULFUR CENTER-RELATED"/>
    <property type="match status" value="1"/>
</dbReference>
<sequence length="366" mass="39936">MIPEEGGMNMPAKVYFTDMTTNPNMNMLQKLELLLKKVELEKIIEKGKFVAVKLHFGEYGNLAFIRPQYVKVIVDQIRNLGGKPFLTDANTLYTGHRSNAVDHLINAYLNGFTYEVTGAPVIIADGLRGSDEVKVRIDGKYVKEAKIGAAIALADVIVAVTHFKGHEATGFGGTIKNVGMGSASRAGKMEQHSDSKPYVVEEKCVACGTCAKFCPVGAITVTKVARIDYDKCIGCGQCIAMCSYGAMSPKWDSSTDSLSKKMAEYAKAVLKDKKAVFISFIMNVSPDCDCWNMNKPPVAPDIGIAVSTDPVALDQACIDLVLQKTGKDPFLEVHPNVTWKTQLEYAEEIGLGTREYELVKVACNLK</sequence>
<proteinExistence type="predicted"/>
<dbReference type="EMBL" id="CP000916">
    <property type="protein sequence ID" value="ACM22834.1"/>
    <property type="molecule type" value="Genomic_DNA"/>
</dbReference>
<accession>B9K7A1</accession>
<dbReference type="InterPro" id="IPR017900">
    <property type="entry name" value="4Fe4S_Fe_S_CS"/>
</dbReference>
<evidence type="ECO:0000313" key="6">
    <source>
        <dbReference type="EMBL" id="ACM22834.1"/>
    </source>
</evidence>
<dbReference type="Proteomes" id="UP000000445">
    <property type="component" value="Chromosome"/>
</dbReference>
<keyword evidence="2" id="KW-0479">Metal-binding</keyword>
<evidence type="ECO:0000256" key="4">
    <source>
        <dbReference type="ARBA" id="ARBA00023014"/>
    </source>
</evidence>